<accession>M6VPR2</accession>
<dbReference type="Proteomes" id="UP000012149">
    <property type="component" value="Unassembled WGS sequence"/>
</dbReference>
<comment type="caution">
    <text evidence="1">The sequence shown here is derived from an EMBL/GenBank/DDBJ whole genome shotgun (WGS) entry which is preliminary data.</text>
</comment>
<dbReference type="AlphaFoldDB" id="M6VPR2"/>
<gene>
    <name evidence="1" type="ORF">LEP1GSC161_1876</name>
</gene>
<evidence type="ECO:0000313" key="2">
    <source>
        <dbReference type="Proteomes" id="UP000012149"/>
    </source>
</evidence>
<dbReference type="EMBL" id="AKWE02000030">
    <property type="protein sequence ID" value="EMO59497.1"/>
    <property type="molecule type" value="Genomic_DNA"/>
</dbReference>
<protein>
    <submittedName>
        <fullName evidence="1">DKNYY domain protein</fullName>
    </submittedName>
</protein>
<proteinExistence type="predicted"/>
<name>M6VPR2_9LEPT</name>
<dbReference type="InterPro" id="IPR027375">
    <property type="entry name" value="DKNYY"/>
</dbReference>
<dbReference type="Pfam" id="PF13644">
    <property type="entry name" value="DKNYY"/>
    <property type="match status" value="1"/>
</dbReference>
<evidence type="ECO:0000313" key="1">
    <source>
        <dbReference type="EMBL" id="EMO59497.1"/>
    </source>
</evidence>
<sequence length="250" mass="29140">MKTRKMTTENLRETLSKATPSNPFQFFKHVNCIYDGSRIVWRGCLPVENIGSDVSYNPQIFLDLIQGAEDRVLEGVDPFTLRKITWYLLADSRFVIQNGIILDGIDGASFQSLSRSRDEIYFKDKDSVYVEKFGKLKKLDNADPITFQNIGPVYAKDKNRFFYSDIELEGLSEKYQLNECGFLYDDTVIYHYGFRIDMDAKTFEVLDFEKNPKVMNPHYRSGPYRLKDKNGTYFYEDISKKLSLIQNPKL</sequence>
<reference evidence="1 2" key="1">
    <citation type="submission" date="2013-01" db="EMBL/GenBank/DDBJ databases">
        <authorList>
            <person name="Harkins D.M."/>
            <person name="Durkin A.S."/>
            <person name="Brinkac L.M."/>
            <person name="Haft D.H."/>
            <person name="Selengut J.D."/>
            <person name="Sanka R."/>
            <person name="DePew J."/>
            <person name="Purushe J."/>
            <person name="Matthias M.A."/>
            <person name="Vinetz J.M."/>
            <person name="Sutton G.G."/>
            <person name="Nierman W.C."/>
            <person name="Fouts D.E."/>
        </authorList>
    </citation>
    <scope>NUCLEOTIDE SEQUENCE [LARGE SCALE GENOMIC DNA]</scope>
    <source>
        <strain evidence="1 2">CBC1416</strain>
    </source>
</reference>
<organism evidence="1 2">
    <name type="scientific">Leptospira santarosai str. CBC1416</name>
    <dbReference type="NCBI Taxonomy" id="1193059"/>
    <lineage>
        <taxon>Bacteria</taxon>
        <taxon>Pseudomonadati</taxon>
        <taxon>Spirochaetota</taxon>
        <taxon>Spirochaetia</taxon>
        <taxon>Leptospirales</taxon>
        <taxon>Leptospiraceae</taxon>
        <taxon>Leptospira</taxon>
    </lineage>
</organism>